<evidence type="ECO:0000256" key="10">
    <source>
        <dbReference type="ARBA" id="ARBA00023136"/>
    </source>
</evidence>
<sequence>MAVAPIVGRLRKGLVMDLSVSLGLGVGMGYWFWYGYHIPNVRKRDAYYAKLEQARIEAAGANQ</sequence>
<evidence type="ECO:0000313" key="14">
    <source>
        <dbReference type="EMBL" id="TGZ85624.1"/>
    </source>
</evidence>
<feature type="transmembrane region" description="Helical" evidence="13">
    <location>
        <begin position="14"/>
        <end position="34"/>
    </location>
</feature>
<keyword evidence="5 13" id="KW-0812">Transmembrane</keyword>
<comment type="function">
    <text evidence="12">Component of the cytochrome c oxidase, the last enzyme in the mitochondrial electron transport chain which drives oxidative phosphorylation.</text>
</comment>
<dbReference type="EMBL" id="ML220112">
    <property type="protein sequence ID" value="TGZ85624.1"/>
    <property type="molecule type" value="Genomic_DNA"/>
</dbReference>
<evidence type="ECO:0000256" key="1">
    <source>
        <dbReference type="ARBA" id="ARBA00004434"/>
    </source>
</evidence>
<dbReference type="PANTHER" id="PTHR28264:SF1">
    <property type="entry name" value="CYTOCHROME C OXIDASE SUBUNIT 6C"/>
    <property type="match status" value="1"/>
</dbReference>
<evidence type="ECO:0000256" key="13">
    <source>
        <dbReference type="SAM" id="Phobius"/>
    </source>
</evidence>
<keyword evidence="15" id="KW-1185">Reference proteome</keyword>
<evidence type="ECO:0000256" key="12">
    <source>
        <dbReference type="PIRNR" id="PIRNR000283"/>
    </source>
</evidence>
<evidence type="ECO:0000256" key="11">
    <source>
        <dbReference type="ARBA" id="ARBA00031091"/>
    </source>
</evidence>
<accession>A0A4S2N8U3</accession>
<dbReference type="PIRSF" id="PIRSF000283">
    <property type="entry name" value="COX9"/>
    <property type="match status" value="1"/>
</dbReference>
<protein>
    <recommendedName>
        <fullName evidence="4 12">Cytochrome c oxidase subunit 9, mitochondrial</fullName>
    </recommendedName>
    <alternativeName>
        <fullName evidence="11 12">Cytochrome c oxidase polypeptide VIIA</fullName>
    </alternativeName>
</protein>
<evidence type="ECO:0000313" key="15">
    <source>
        <dbReference type="Proteomes" id="UP000298138"/>
    </source>
</evidence>
<dbReference type="AlphaFoldDB" id="A0A4S2N8U3"/>
<dbReference type="GO" id="GO:0006123">
    <property type="term" value="P:mitochondrial electron transport, cytochrome c to oxygen"/>
    <property type="evidence" value="ECO:0007669"/>
    <property type="project" value="InterPro"/>
</dbReference>
<dbReference type="Proteomes" id="UP000298138">
    <property type="component" value="Unassembled WGS sequence"/>
</dbReference>
<dbReference type="GO" id="GO:0004129">
    <property type="term" value="F:cytochrome-c oxidase activity"/>
    <property type="evidence" value="ECO:0007669"/>
    <property type="project" value="TreeGrafter"/>
</dbReference>
<keyword evidence="8 12" id="KW-0560">Oxidoreductase</keyword>
<dbReference type="InParanoid" id="A0A4S2N8U3"/>
<dbReference type="UniPathway" id="UPA00705"/>
<evidence type="ECO:0000256" key="6">
    <source>
        <dbReference type="ARBA" id="ARBA00022792"/>
    </source>
</evidence>
<dbReference type="GO" id="GO:0016491">
    <property type="term" value="F:oxidoreductase activity"/>
    <property type="evidence" value="ECO:0007669"/>
    <property type="project" value="UniProtKB-KW"/>
</dbReference>
<keyword evidence="9 12" id="KW-0496">Mitochondrion</keyword>
<dbReference type="InterPro" id="IPR014368">
    <property type="entry name" value="Cyt_c_oxidase_su7a_fun"/>
</dbReference>
<dbReference type="OrthoDB" id="2317211at2759"/>
<evidence type="ECO:0000256" key="7">
    <source>
        <dbReference type="ARBA" id="ARBA00022989"/>
    </source>
</evidence>
<comment type="subcellular location">
    <subcellularLocation>
        <location evidence="1">Mitochondrion inner membrane</location>
        <topology evidence="1">Single-pass membrane protein</topology>
    </subcellularLocation>
</comment>
<dbReference type="PANTHER" id="PTHR28264">
    <property type="entry name" value="CYTOCHROME C OXIDASE SUBUNIT 7A"/>
    <property type="match status" value="1"/>
</dbReference>
<evidence type="ECO:0000256" key="2">
    <source>
        <dbReference type="ARBA" id="ARBA00004673"/>
    </source>
</evidence>
<evidence type="ECO:0000256" key="9">
    <source>
        <dbReference type="ARBA" id="ARBA00023128"/>
    </source>
</evidence>
<keyword evidence="6 12" id="KW-0999">Mitochondrion inner membrane</keyword>
<keyword evidence="10 12" id="KW-0472">Membrane</keyword>
<comment type="similarity">
    <text evidence="3 12">Belongs to the fungal cytochrome c oxidase subunit 7a family.</text>
</comment>
<organism evidence="14 15">
    <name type="scientific">Ascodesmis nigricans</name>
    <dbReference type="NCBI Taxonomy" id="341454"/>
    <lineage>
        <taxon>Eukaryota</taxon>
        <taxon>Fungi</taxon>
        <taxon>Dikarya</taxon>
        <taxon>Ascomycota</taxon>
        <taxon>Pezizomycotina</taxon>
        <taxon>Pezizomycetes</taxon>
        <taxon>Pezizales</taxon>
        <taxon>Ascodesmidaceae</taxon>
        <taxon>Ascodesmis</taxon>
    </lineage>
</organism>
<keyword evidence="7 13" id="KW-1133">Transmembrane helix</keyword>
<comment type="pathway">
    <text evidence="2 12">Energy metabolism; oxidative phosphorylation.</text>
</comment>
<dbReference type="GO" id="GO:0005743">
    <property type="term" value="C:mitochondrial inner membrane"/>
    <property type="evidence" value="ECO:0007669"/>
    <property type="project" value="UniProtKB-SubCell"/>
</dbReference>
<gene>
    <name evidence="14" type="ORF">EX30DRAFT_368700</name>
</gene>
<evidence type="ECO:0000256" key="8">
    <source>
        <dbReference type="ARBA" id="ARBA00023002"/>
    </source>
</evidence>
<proteinExistence type="inferred from homology"/>
<evidence type="ECO:0000256" key="4">
    <source>
        <dbReference type="ARBA" id="ARBA00016081"/>
    </source>
</evidence>
<evidence type="ECO:0000256" key="5">
    <source>
        <dbReference type="ARBA" id="ARBA00022692"/>
    </source>
</evidence>
<evidence type="ECO:0000256" key="3">
    <source>
        <dbReference type="ARBA" id="ARBA00008862"/>
    </source>
</evidence>
<reference evidence="14 15" key="1">
    <citation type="submission" date="2019-04" db="EMBL/GenBank/DDBJ databases">
        <title>Comparative genomics and transcriptomics to analyze fruiting body development in filamentous ascomycetes.</title>
        <authorList>
            <consortium name="DOE Joint Genome Institute"/>
            <person name="Lutkenhaus R."/>
            <person name="Traeger S."/>
            <person name="Breuer J."/>
            <person name="Kuo A."/>
            <person name="Lipzen A."/>
            <person name="Pangilinan J."/>
            <person name="Dilworth D."/>
            <person name="Sandor L."/>
            <person name="Poggeler S."/>
            <person name="Barry K."/>
            <person name="Grigoriev I.V."/>
            <person name="Nowrousian M."/>
        </authorList>
    </citation>
    <scope>NUCLEOTIDE SEQUENCE [LARGE SCALE GENOMIC DNA]</scope>
    <source>
        <strain evidence="14 15">CBS 389.68</strain>
    </source>
</reference>
<name>A0A4S2N8U3_9PEZI</name>
<dbReference type="STRING" id="341454.A0A4S2N8U3"/>
<dbReference type="CDD" id="cd22888">
    <property type="entry name" value="CcO_VIIa_fungal"/>
    <property type="match status" value="1"/>
</dbReference>